<evidence type="ECO:0000256" key="6">
    <source>
        <dbReference type="SAM" id="Phobius"/>
    </source>
</evidence>
<protein>
    <recommendedName>
        <fullName evidence="9">Mid2 domain-containing protein</fullName>
    </recommendedName>
</protein>
<feature type="compositionally biased region" description="Low complexity" evidence="5">
    <location>
        <begin position="191"/>
        <end position="228"/>
    </location>
</feature>
<dbReference type="GO" id="GO:0071944">
    <property type="term" value="C:cell periphery"/>
    <property type="evidence" value="ECO:0007669"/>
    <property type="project" value="UniProtKB-ARBA"/>
</dbReference>
<dbReference type="PANTHER" id="PTHR15549:SF6">
    <property type="entry name" value="MID2 DOMAIN-CONTAINING PROTEIN"/>
    <property type="match status" value="1"/>
</dbReference>
<evidence type="ECO:0000256" key="1">
    <source>
        <dbReference type="ARBA" id="ARBA00004167"/>
    </source>
</evidence>
<dbReference type="PANTHER" id="PTHR15549">
    <property type="entry name" value="PAIRED IMMUNOGLOBULIN-LIKE TYPE 2 RECEPTOR"/>
    <property type="match status" value="1"/>
</dbReference>
<evidence type="ECO:0000256" key="2">
    <source>
        <dbReference type="ARBA" id="ARBA00022692"/>
    </source>
</evidence>
<gene>
    <name evidence="7" type="ORF">TRUGW13939_06435</name>
</gene>
<dbReference type="Proteomes" id="UP000509510">
    <property type="component" value="Chromosome III"/>
</dbReference>
<accession>A0A7H8R381</accession>
<dbReference type="AlphaFoldDB" id="A0A7H8R381"/>
<dbReference type="OrthoDB" id="5390143at2759"/>
<dbReference type="KEGG" id="trg:TRUGW13939_06435"/>
<dbReference type="GeneID" id="55993930"/>
<evidence type="ECO:0000256" key="3">
    <source>
        <dbReference type="ARBA" id="ARBA00022989"/>
    </source>
</evidence>
<keyword evidence="4 6" id="KW-0472">Membrane</keyword>
<keyword evidence="8" id="KW-1185">Reference proteome</keyword>
<evidence type="ECO:0000313" key="7">
    <source>
        <dbReference type="EMBL" id="QKX59303.1"/>
    </source>
</evidence>
<keyword evidence="2 6" id="KW-0812">Transmembrane</keyword>
<name>A0A7H8R381_TALRU</name>
<evidence type="ECO:0000256" key="5">
    <source>
        <dbReference type="SAM" id="MobiDB-lite"/>
    </source>
</evidence>
<dbReference type="EMBL" id="CP055900">
    <property type="protein sequence ID" value="QKX59303.1"/>
    <property type="molecule type" value="Genomic_DNA"/>
</dbReference>
<evidence type="ECO:0000313" key="8">
    <source>
        <dbReference type="Proteomes" id="UP000509510"/>
    </source>
</evidence>
<evidence type="ECO:0008006" key="9">
    <source>
        <dbReference type="Google" id="ProtNLM"/>
    </source>
</evidence>
<proteinExistence type="predicted"/>
<dbReference type="GO" id="GO:0016020">
    <property type="term" value="C:membrane"/>
    <property type="evidence" value="ECO:0007669"/>
    <property type="project" value="UniProtKB-SubCell"/>
</dbReference>
<feature type="region of interest" description="Disordered" evidence="5">
    <location>
        <begin position="187"/>
        <end position="228"/>
    </location>
</feature>
<keyword evidence="3 6" id="KW-1133">Transmembrane helix</keyword>
<dbReference type="InterPro" id="IPR051694">
    <property type="entry name" value="Immunoregulatory_rcpt-like"/>
</dbReference>
<sequence length="312" mass="34363">MAISSANKDSNEQLILGIYFANGTPWIFHVRIYNTPDLHTRTNITSQLLEDMAPNIWYLWLLFVVQVYSEYYFLNPPNQNIHPSTNPVYTIGDTLDIKWGSTTDSESMSLDLLLYQGGGTSDGFYIFRNKAGRWSYNWTIEIRNLNLTKSNQFWMEFPSAGEYSSGTEENTYTLAFNLTEPPTTTSVSIATPTYVPSSPISTSTTALSTPTPTSSPSTEASQSSHGLSTGAKAGIGVAVPVAVVAAFAAGILYSRRKQKNPTVEPMEKQPARDSLVNMYEHNPSYTSAPLNELADTSLKLPSEPVEMPALSK</sequence>
<comment type="subcellular location">
    <subcellularLocation>
        <location evidence="1">Membrane</location>
        <topology evidence="1">Single-pass membrane protein</topology>
    </subcellularLocation>
</comment>
<feature type="transmembrane region" description="Helical" evidence="6">
    <location>
        <begin position="233"/>
        <end position="253"/>
    </location>
</feature>
<organism evidence="7 8">
    <name type="scientific">Talaromyces rugulosus</name>
    <name type="common">Penicillium rugulosum</name>
    <dbReference type="NCBI Taxonomy" id="121627"/>
    <lineage>
        <taxon>Eukaryota</taxon>
        <taxon>Fungi</taxon>
        <taxon>Dikarya</taxon>
        <taxon>Ascomycota</taxon>
        <taxon>Pezizomycotina</taxon>
        <taxon>Eurotiomycetes</taxon>
        <taxon>Eurotiomycetidae</taxon>
        <taxon>Eurotiales</taxon>
        <taxon>Trichocomaceae</taxon>
        <taxon>Talaromyces</taxon>
        <taxon>Talaromyces sect. Islandici</taxon>
    </lineage>
</organism>
<evidence type="ECO:0000256" key="4">
    <source>
        <dbReference type="ARBA" id="ARBA00023136"/>
    </source>
</evidence>
<reference evidence="8" key="1">
    <citation type="submission" date="2020-06" db="EMBL/GenBank/DDBJ databases">
        <title>A chromosome-scale genome assembly of Talaromyces rugulosus W13939.</title>
        <authorList>
            <person name="Wang B."/>
            <person name="Guo L."/>
            <person name="Ye K."/>
            <person name="Wang L."/>
        </authorList>
    </citation>
    <scope>NUCLEOTIDE SEQUENCE [LARGE SCALE GENOMIC DNA]</scope>
    <source>
        <strain evidence="8">W13939</strain>
    </source>
</reference>
<dbReference type="RefSeq" id="XP_035345481.1">
    <property type="nucleotide sequence ID" value="XM_035489588.1"/>
</dbReference>